<organism evidence="1">
    <name type="scientific">Arundo donax</name>
    <name type="common">Giant reed</name>
    <name type="synonym">Donax arundinaceus</name>
    <dbReference type="NCBI Taxonomy" id="35708"/>
    <lineage>
        <taxon>Eukaryota</taxon>
        <taxon>Viridiplantae</taxon>
        <taxon>Streptophyta</taxon>
        <taxon>Embryophyta</taxon>
        <taxon>Tracheophyta</taxon>
        <taxon>Spermatophyta</taxon>
        <taxon>Magnoliopsida</taxon>
        <taxon>Liliopsida</taxon>
        <taxon>Poales</taxon>
        <taxon>Poaceae</taxon>
        <taxon>PACMAD clade</taxon>
        <taxon>Arundinoideae</taxon>
        <taxon>Arundineae</taxon>
        <taxon>Arundo</taxon>
    </lineage>
</organism>
<reference evidence="1" key="1">
    <citation type="submission" date="2014-09" db="EMBL/GenBank/DDBJ databases">
        <authorList>
            <person name="Magalhaes I.L.F."/>
            <person name="Oliveira U."/>
            <person name="Santos F.R."/>
            <person name="Vidigal T.H.D.A."/>
            <person name="Brescovit A.D."/>
            <person name="Santos A.J."/>
        </authorList>
    </citation>
    <scope>NUCLEOTIDE SEQUENCE</scope>
    <source>
        <tissue evidence="1">Shoot tissue taken approximately 20 cm above the soil surface</tissue>
    </source>
</reference>
<proteinExistence type="predicted"/>
<dbReference type="AlphaFoldDB" id="A0A0A9GP64"/>
<protein>
    <submittedName>
        <fullName evidence="1">Uncharacterized protein</fullName>
    </submittedName>
</protein>
<reference evidence="1" key="2">
    <citation type="journal article" date="2015" name="Data Brief">
        <title>Shoot transcriptome of the giant reed, Arundo donax.</title>
        <authorList>
            <person name="Barrero R.A."/>
            <person name="Guerrero F.D."/>
            <person name="Moolhuijzen P."/>
            <person name="Goolsby J.A."/>
            <person name="Tidwell J."/>
            <person name="Bellgard S.E."/>
            <person name="Bellgard M.I."/>
        </authorList>
    </citation>
    <scope>NUCLEOTIDE SEQUENCE</scope>
    <source>
        <tissue evidence="1">Shoot tissue taken approximately 20 cm above the soil surface</tissue>
    </source>
</reference>
<name>A0A0A9GP64_ARUDO</name>
<accession>A0A0A9GP64</accession>
<sequence>MDGDVMEWYISKCCDLSMVLKCTEMIWW</sequence>
<dbReference type="EMBL" id="GBRH01171624">
    <property type="protein sequence ID" value="JAE26272.1"/>
    <property type="molecule type" value="Transcribed_RNA"/>
</dbReference>
<evidence type="ECO:0000313" key="1">
    <source>
        <dbReference type="EMBL" id="JAE26272.1"/>
    </source>
</evidence>